<feature type="binding site" evidence="6">
    <location>
        <position position="281"/>
    </location>
    <ligand>
        <name>substrate</name>
    </ligand>
</feature>
<dbReference type="InterPro" id="IPR024403">
    <property type="entry name" value="DHOase_cat"/>
</dbReference>
<keyword evidence="6" id="KW-0862">Zinc</keyword>
<dbReference type="GO" id="GO:0044205">
    <property type="term" value="P:'de novo' UMP biosynthetic process"/>
    <property type="evidence" value="ECO:0007669"/>
    <property type="project" value="UniProtKB-UniRule"/>
</dbReference>
<evidence type="ECO:0000256" key="5">
    <source>
        <dbReference type="ARBA" id="ARBA00022975"/>
    </source>
</evidence>
<dbReference type="InterPro" id="IPR032466">
    <property type="entry name" value="Metal_Hydrolase"/>
</dbReference>
<dbReference type="AlphaFoldDB" id="A0A1Y4L8E0"/>
<organism evidence="8 9">
    <name type="scientific">Butyricicoccus pullicaecorum</name>
    <dbReference type="NCBI Taxonomy" id="501571"/>
    <lineage>
        <taxon>Bacteria</taxon>
        <taxon>Bacillati</taxon>
        <taxon>Bacillota</taxon>
        <taxon>Clostridia</taxon>
        <taxon>Eubacteriales</taxon>
        <taxon>Butyricicoccaceae</taxon>
        <taxon>Butyricicoccus</taxon>
    </lineage>
</organism>
<dbReference type="SUPFAM" id="SSF51556">
    <property type="entry name" value="Metallo-dependent hydrolases"/>
    <property type="match status" value="1"/>
</dbReference>
<feature type="binding site" evidence="6">
    <location>
        <position position="181"/>
    </location>
    <ligand>
        <name>Zn(2+)</name>
        <dbReference type="ChEBI" id="CHEBI:29105"/>
        <label>2</label>
    </ligand>
</feature>
<evidence type="ECO:0000256" key="1">
    <source>
        <dbReference type="ARBA" id="ARBA00002368"/>
    </source>
</evidence>
<dbReference type="PANTHER" id="PTHR43668">
    <property type="entry name" value="ALLANTOINASE"/>
    <property type="match status" value="1"/>
</dbReference>
<keyword evidence="5 6" id="KW-0665">Pyrimidine biosynthesis</keyword>
<dbReference type="PROSITE" id="PS00483">
    <property type="entry name" value="DIHYDROOROTASE_2"/>
    <property type="match status" value="1"/>
</dbReference>
<dbReference type="EC" id="3.5.2.3" evidence="6"/>
<sequence length="428" mass="45816">MLLIQNAQVLDPYTGLDARLDLLIGDDGILSQMEPHIDAPAGCPVFDAAGKTVAPGLVDTHVHFRDPGQTQKEDMMTGMRAAAAGGFTSVVCMANTLPTCDNVETLQYVQNKAHEAGGYVNVHQACAVTKGLKGEEMTDFAALLAAGAPGFTDDGINLTDMHTCLKAMEEAVKHDTVLSFHEEDKSLVLSPGVNYGSKAAEELGVPGALPSSEEAMVARDIALALRTGARVVFQHISSGLSVDLIRAGKAMGAKIYCEVTPHHLSLTEDAVLEHGTYARMNPPLRKEADRQALIRGLQDGTVDLIATDHAPHTAEEKAKPFAQAPSGITGLETAFSVCNTYLVKTGALTKMQLLEKMSKNPSEVYRFADKSIEVGHRAELCVLDWDCDRVYTEYYSKGINTPYTGMALKGAPVCTIMGDRVVRAADLA</sequence>
<comment type="caution">
    <text evidence="6">Lacks conserved residue(s) required for the propagation of feature annotation.</text>
</comment>
<proteinExistence type="inferred from homology"/>
<reference evidence="9" key="1">
    <citation type="submission" date="2017-04" db="EMBL/GenBank/DDBJ databases">
        <title>Function of individual gut microbiota members based on whole genome sequencing of pure cultures obtained from chicken caecum.</title>
        <authorList>
            <person name="Medvecky M."/>
            <person name="Cejkova D."/>
            <person name="Polansky O."/>
            <person name="Karasova D."/>
            <person name="Kubasova T."/>
            <person name="Cizek A."/>
            <person name="Rychlik I."/>
        </authorList>
    </citation>
    <scope>NUCLEOTIDE SEQUENCE [LARGE SCALE GENOMIC DNA]</scope>
    <source>
        <strain evidence="9">An180</strain>
    </source>
</reference>
<evidence type="ECO:0000313" key="8">
    <source>
        <dbReference type="EMBL" id="OUP52997.1"/>
    </source>
</evidence>
<dbReference type="InterPro" id="IPR050138">
    <property type="entry name" value="DHOase/Allantoinase_Hydrolase"/>
</dbReference>
<dbReference type="PANTHER" id="PTHR43668:SF2">
    <property type="entry name" value="ALLANTOINASE"/>
    <property type="match status" value="1"/>
</dbReference>
<feature type="binding site" evidence="6">
    <location>
        <position position="312"/>
    </location>
    <ligand>
        <name>substrate</name>
    </ligand>
</feature>
<comment type="similarity">
    <text evidence="2 6">Belongs to the metallo-dependent hydrolases superfamily. DHOase family. Class I DHOase subfamily.</text>
</comment>
<dbReference type="Pfam" id="PF12890">
    <property type="entry name" value="DHOase"/>
    <property type="match status" value="1"/>
</dbReference>
<dbReference type="NCBIfam" id="TIGR00857">
    <property type="entry name" value="pyrC_multi"/>
    <property type="match status" value="1"/>
</dbReference>
<feature type="binding site" evidence="6">
    <location>
        <position position="61"/>
    </location>
    <ligand>
        <name>Zn(2+)</name>
        <dbReference type="ChEBI" id="CHEBI:29105"/>
        <label>1</label>
    </ligand>
</feature>
<evidence type="ECO:0000256" key="2">
    <source>
        <dbReference type="ARBA" id="ARBA00010286"/>
    </source>
</evidence>
<dbReference type="GO" id="GO:0006145">
    <property type="term" value="P:purine nucleobase catabolic process"/>
    <property type="evidence" value="ECO:0007669"/>
    <property type="project" value="TreeGrafter"/>
</dbReference>
<dbReference type="SUPFAM" id="SSF51338">
    <property type="entry name" value="Composite domain of metallo-dependent hydrolases"/>
    <property type="match status" value="1"/>
</dbReference>
<evidence type="ECO:0000259" key="7">
    <source>
        <dbReference type="Pfam" id="PF12890"/>
    </source>
</evidence>
<dbReference type="Gene3D" id="3.20.20.140">
    <property type="entry name" value="Metal-dependent hydrolases"/>
    <property type="match status" value="1"/>
</dbReference>
<comment type="pathway">
    <text evidence="6">Pyrimidine metabolism; UMP biosynthesis via de novo pathway; (S)-dihydroorotate from bicarbonate: step 3/3.</text>
</comment>
<dbReference type="Gene3D" id="2.30.40.10">
    <property type="entry name" value="Urease, subunit C, domain 1"/>
    <property type="match status" value="1"/>
</dbReference>
<accession>A0A1Y4L8E0</accession>
<dbReference type="GO" id="GO:0004038">
    <property type="term" value="F:allantoinase activity"/>
    <property type="evidence" value="ECO:0007669"/>
    <property type="project" value="TreeGrafter"/>
</dbReference>
<feature type="binding site" evidence="6">
    <location>
        <begin position="63"/>
        <end position="65"/>
    </location>
    <ligand>
        <name>substrate</name>
    </ligand>
</feature>
<comment type="cofactor">
    <cofactor evidence="6">
        <name>Zn(2+)</name>
        <dbReference type="ChEBI" id="CHEBI:29105"/>
    </cofactor>
    <text evidence="6">Binds 2 Zn(2+) ions per subunit.</text>
</comment>
<protein>
    <recommendedName>
        <fullName evidence="6">Dihydroorotase</fullName>
        <shortName evidence="6">DHOase</shortName>
        <ecNumber evidence="6">3.5.2.3</ecNumber>
    </recommendedName>
</protein>
<evidence type="ECO:0000256" key="3">
    <source>
        <dbReference type="ARBA" id="ARBA00022723"/>
    </source>
</evidence>
<evidence type="ECO:0000256" key="6">
    <source>
        <dbReference type="HAMAP-Rule" id="MF_00220"/>
    </source>
</evidence>
<dbReference type="EMBL" id="NFKK01000006">
    <property type="protein sequence ID" value="OUP52997.1"/>
    <property type="molecule type" value="Genomic_DNA"/>
</dbReference>
<dbReference type="GO" id="GO:0005737">
    <property type="term" value="C:cytoplasm"/>
    <property type="evidence" value="ECO:0007669"/>
    <property type="project" value="TreeGrafter"/>
</dbReference>
<comment type="caution">
    <text evidence="8">The sequence shown here is derived from an EMBL/GenBank/DDBJ whole genome shotgun (WGS) entry which is preliminary data.</text>
</comment>
<name>A0A1Y4L8E0_9FIRM</name>
<feature type="binding site" evidence="6">
    <location>
        <position position="235"/>
    </location>
    <ligand>
        <name>Zn(2+)</name>
        <dbReference type="ChEBI" id="CHEBI:29105"/>
        <label>2</label>
    </ligand>
</feature>
<keyword evidence="4 6" id="KW-0378">Hydrolase</keyword>
<dbReference type="GO" id="GO:0004151">
    <property type="term" value="F:dihydroorotase activity"/>
    <property type="evidence" value="ECO:0007669"/>
    <property type="project" value="UniProtKB-UniRule"/>
</dbReference>
<feature type="binding site" evidence="6">
    <location>
        <position position="154"/>
    </location>
    <ligand>
        <name>Zn(2+)</name>
        <dbReference type="ChEBI" id="CHEBI:29105"/>
        <label>1</label>
    </ligand>
</feature>
<keyword evidence="3 6" id="KW-0479">Metal-binding</keyword>
<dbReference type="Proteomes" id="UP000195897">
    <property type="component" value="Unassembled WGS sequence"/>
</dbReference>
<dbReference type="CDD" id="cd01317">
    <property type="entry name" value="DHOase_IIa"/>
    <property type="match status" value="1"/>
</dbReference>
<gene>
    <name evidence="6" type="primary">pyrC</name>
    <name evidence="8" type="ORF">B5F17_07105</name>
</gene>
<evidence type="ECO:0000313" key="9">
    <source>
        <dbReference type="Proteomes" id="UP000195897"/>
    </source>
</evidence>
<dbReference type="InterPro" id="IPR002195">
    <property type="entry name" value="Dihydroorotase_CS"/>
</dbReference>
<feature type="binding site" evidence="6">
    <location>
        <position position="154"/>
    </location>
    <ligand>
        <name>Zn(2+)</name>
        <dbReference type="ChEBI" id="CHEBI:29105"/>
        <label>2</label>
    </ligand>
</feature>
<dbReference type="HAMAP" id="MF_00220_B">
    <property type="entry name" value="PyrC_classI_B"/>
    <property type="match status" value="1"/>
</dbReference>
<evidence type="ECO:0000256" key="4">
    <source>
        <dbReference type="ARBA" id="ARBA00022801"/>
    </source>
</evidence>
<dbReference type="RefSeq" id="WP_087372364.1">
    <property type="nucleotide sequence ID" value="NZ_NFKK01000006.1"/>
</dbReference>
<dbReference type="InterPro" id="IPR004722">
    <property type="entry name" value="DHOase"/>
</dbReference>
<comment type="function">
    <text evidence="1 6">Catalyzes the reversible cyclization of carbamoyl aspartate to dihydroorotate.</text>
</comment>
<comment type="catalytic activity">
    <reaction evidence="6">
        <text>(S)-dihydroorotate + H2O = N-carbamoyl-L-aspartate + H(+)</text>
        <dbReference type="Rhea" id="RHEA:24296"/>
        <dbReference type="ChEBI" id="CHEBI:15377"/>
        <dbReference type="ChEBI" id="CHEBI:15378"/>
        <dbReference type="ChEBI" id="CHEBI:30864"/>
        <dbReference type="ChEBI" id="CHEBI:32814"/>
        <dbReference type="EC" id="3.5.2.3"/>
    </reaction>
</comment>
<feature type="binding site" evidence="6">
    <location>
        <position position="308"/>
    </location>
    <ligand>
        <name>Zn(2+)</name>
        <dbReference type="ChEBI" id="CHEBI:29105"/>
        <label>1</label>
    </ligand>
</feature>
<feature type="binding site" evidence="6">
    <location>
        <position position="63"/>
    </location>
    <ligand>
        <name>Zn(2+)</name>
        <dbReference type="ChEBI" id="CHEBI:29105"/>
        <label>1</label>
    </ligand>
</feature>
<dbReference type="UniPathway" id="UPA00070">
    <property type="reaction ID" value="UER00117"/>
</dbReference>
<feature type="active site" evidence="6">
    <location>
        <position position="308"/>
    </location>
</feature>
<feature type="binding site" evidence="6">
    <location>
        <position position="95"/>
    </location>
    <ligand>
        <name>substrate</name>
    </ligand>
</feature>
<dbReference type="GO" id="GO:0008270">
    <property type="term" value="F:zinc ion binding"/>
    <property type="evidence" value="ECO:0007669"/>
    <property type="project" value="UniProtKB-UniRule"/>
</dbReference>
<feature type="domain" description="Dihydroorotase catalytic" evidence="7">
    <location>
        <begin position="50"/>
        <end position="238"/>
    </location>
</feature>
<dbReference type="InterPro" id="IPR011059">
    <property type="entry name" value="Metal-dep_hydrolase_composite"/>
</dbReference>